<proteinExistence type="predicted"/>
<sequence length="282" mass="30863">MTDAYAENMGRDEPEAQRLDEQFALLKRNIGYVVHPSITQQLPASPRIADVATGTAVCLRTLHADAAFPSTTHFSGFDISAALFPPASSLPPNISLHELDIKAPIPEALKGQFDVVHVSLLAAGVEPAEWPHVVANTAQLLAPGGWLQWTECNWAAAKCLRGLPSSRVRVADKWRSRFASALGEKFTVGWSSLADNMRAAGLESVDWEAVSSDRVVETREAGARNSMKAVFAWVDIMVGRGAYKEVGEEELRRDKQVVEEEIGEGCYVRFDVYTVMGRRPGV</sequence>
<evidence type="ECO:0000259" key="1">
    <source>
        <dbReference type="Pfam" id="PF13649"/>
    </source>
</evidence>
<gene>
    <name evidence="2" type="ORF">BDV95DRAFT_280594</name>
</gene>
<organism evidence="2 3">
    <name type="scientific">Massariosphaeria phaeospora</name>
    <dbReference type="NCBI Taxonomy" id="100035"/>
    <lineage>
        <taxon>Eukaryota</taxon>
        <taxon>Fungi</taxon>
        <taxon>Dikarya</taxon>
        <taxon>Ascomycota</taxon>
        <taxon>Pezizomycotina</taxon>
        <taxon>Dothideomycetes</taxon>
        <taxon>Pleosporomycetidae</taxon>
        <taxon>Pleosporales</taxon>
        <taxon>Pleosporales incertae sedis</taxon>
        <taxon>Massariosphaeria</taxon>
    </lineage>
</organism>
<dbReference type="InterPro" id="IPR041698">
    <property type="entry name" value="Methyltransf_25"/>
</dbReference>
<dbReference type="InterPro" id="IPR029063">
    <property type="entry name" value="SAM-dependent_MTases_sf"/>
</dbReference>
<feature type="domain" description="Methyltransferase" evidence="1">
    <location>
        <begin position="48"/>
        <end position="145"/>
    </location>
</feature>
<protein>
    <recommendedName>
        <fullName evidence="1">Methyltransferase domain-containing protein</fullName>
    </recommendedName>
</protein>
<dbReference type="Proteomes" id="UP000481861">
    <property type="component" value="Unassembled WGS sequence"/>
</dbReference>
<dbReference type="Gene3D" id="3.40.50.150">
    <property type="entry name" value="Vaccinia Virus protein VP39"/>
    <property type="match status" value="1"/>
</dbReference>
<dbReference type="Pfam" id="PF13649">
    <property type="entry name" value="Methyltransf_25"/>
    <property type="match status" value="1"/>
</dbReference>
<dbReference type="PANTHER" id="PTHR43591:SF50">
    <property type="entry name" value="METHYLTRANSFERASE DOMAIN-CONTAINING PROTEIN-RELATED"/>
    <property type="match status" value="1"/>
</dbReference>
<dbReference type="OrthoDB" id="417697at2759"/>
<accession>A0A7C8MDG5</accession>
<dbReference type="AlphaFoldDB" id="A0A7C8MDG5"/>
<name>A0A7C8MDG5_9PLEO</name>
<keyword evidence="3" id="KW-1185">Reference proteome</keyword>
<dbReference type="PANTHER" id="PTHR43591">
    <property type="entry name" value="METHYLTRANSFERASE"/>
    <property type="match status" value="1"/>
</dbReference>
<dbReference type="EMBL" id="JAADJZ010000004">
    <property type="protein sequence ID" value="KAF2875738.1"/>
    <property type="molecule type" value="Genomic_DNA"/>
</dbReference>
<dbReference type="CDD" id="cd02440">
    <property type="entry name" value="AdoMet_MTases"/>
    <property type="match status" value="1"/>
</dbReference>
<reference evidence="2 3" key="1">
    <citation type="submission" date="2020-01" db="EMBL/GenBank/DDBJ databases">
        <authorList>
            <consortium name="DOE Joint Genome Institute"/>
            <person name="Haridas S."/>
            <person name="Albert R."/>
            <person name="Binder M."/>
            <person name="Bloem J."/>
            <person name="Labutti K."/>
            <person name="Salamov A."/>
            <person name="Andreopoulos B."/>
            <person name="Baker S.E."/>
            <person name="Barry K."/>
            <person name="Bills G."/>
            <person name="Bluhm B.H."/>
            <person name="Cannon C."/>
            <person name="Castanera R."/>
            <person name="Culley D.E."/>
            <person name="Daum C."/>
            <person name="Ezra D."/>
            <person name="Gonzalez J.B."/>
            <person name="Henrissat B."/>
            <person name="Kuo A."/>
            <person name="Liang C."/>
            <person name="Lipzen A."/>
            <person name="Lutzoni F."/>
            <person name="Magnuson J."/>
            <person name="Mondo S."/>
            <person name="Nolan M."/>
            <person name="Ohm R."/>
            <person name="Pangilinan J."/>
            <person name="Park H.-J.H."/>
            <person name="Ramirez L."/>
            <person name="Alfaro M."/>
            <person name="Sun H."/>
            <person name="Tritt A."/>
            <person name="Yoshinaga Y."/>
            <person name="Zwiers L.-H.L."/>
            <person name="Turgeon B.G."/>
            <person name="Goodwin S.B."/>
            <person name="Spatafora J.W."/>
            <person name="Crous P.W."/>
            <person name="Grigoriev I.V."/>
        </authorList>
    </citation>
    <scope>NUCLEOTIDE SEQUENCE [LARGE SCALE GENOMIC DNA]</scope>
    <source>
        <strain evidence="2 3">CBS 611.86</strain>
    </source>
</reference>
<dbReference type="SUPFAM" id="SSF53335">
    <property type="entry name" value="S-adenosyl-L-methionine-dependent methyltransferases"/>
    <property type="match status" value="1"/>
</dbReference>
<evidence type="ECO:0000313" key="3">
    <source>
        <dbReference type="Proteomes" id="UP000481861"/>
    </source>
</evidence>
<comment type="caution">
    <text evidence="2">The sequence shown here is derived from an EMBL/GenBank/DDBJ whole genome shotgun (WGS) entry which is preliminary data.</text>
</comment>
<evidence type="ECO:0000313" key="2">
    <source>
        <dbReference type="EMBL" id="KAF2875738.1"/>
    </source>
</evidence>